<sequence>MVTVVKQIFYLRLAASEVKSFAGSRNKRQLWVTVVLPISLTILISASSYVVYVSESQSNREKESGEDLLLFDVDMEYYST</sequence>
<dbReference type="AlphaFoldDB" id="A0A834YGP3"/>
<keyword evidence="3" id="KW-1185">Reference proteome</keyword>
<dbReference type="Proteomes" id="UP000655225">
    <property type="component" value="Unassembled WGS sequence"/>
</dbReference>
<keyword evidence="1" id="KW-0812">Transmembrane</keyword>
<keyword evidence="1" id="KW-1133">Transmembrane helix</keyword>
<name>A0A834YGP3_TETSI</name>
<organism evidence="2 3">
    <name type="scientific">Tetracentron sinense</name>
    <name type="common">Spur-leaf</name>
    <dbReference type="NCBI Taxonomy" id="13715"/>
    <lineage>
        <taxon>Eukaryota</taxon>
        <taxon>Viridiplantae</taxon>
        <taxon>Streptophyta</taxon>
        <taxon>Embryophyta</taxon>
        <taxon>Tracheophyta</taxon>
        <taxon>Spermatophyta</taxon>
        <taxon>Magnoliopsida</taxon>
        <taxon>Trochodendrales</taxon>
        <taxon>Trochodendraceae</taxon>
        <taxon>Tetracentron</taxon>
    </lineage>
</organism>
<protein>
    <submittedName>
        <fullName evidence="2">Uncharacterized protein</fullName>
    </submittedName>
</protein>
<comment type="caution">
    <text evidence="2">The sequence shown here is derived from an EMBL/GenBank/DDBJ whole genome shotgun (WGS) entry which is preliminary data.</text>
</comment>
<feature type="transmembrane region" description="Helical" evidence="1">
    <location>
        <begin position="30"/>
        <end position="52"/>
    </location>
</feature>
<proteinExistence type="predicted"/>
<accession>A0A834YGP3</accession>
<dbReference type="EMBL" id="JABCRI010000020">
    <property type="protein sequence ID" value="KAF8388377.1"/>
    <property type="molecule type" value="Genomic_DNA"/>
</dbReference>
<evidence type="ECO:0000256" key="1">
    <source>
        <dbReference type="SAM" id="Phobius"/>
    </source>
</evidence>
<reference evidence="2 3" key="1">
    <citation type="submission" date="2020-04" db="EMBL/GenBank/DDBJ databases">
        <title>Plant Genome Project.</title>
        <authorList>
            <person name="Zhang R.-G."/>
        </authorList>
    </citation>
    <scope>NUCLEOTIDE SEQUENCE [LARGE SCALE GENOMIC DNA]</scope>
    <source>
        <strain evidence="2">YNK0</strain>
        <tissue evidence="2">Leaf</tissue>
    </source>
</reference>
<evidence type="ECO:0000313" key="3">
    <source>
        <dbReference type="Proteomes" id="UP000655225"/>
    </source>
</evidence>
<gene>
    <name evidence="2" type="ORF">HHK36_027043</name>
</gene>
<evidence type="ECO:0000313" key="2">
    <source>
        <dbReference type="EMBL" id="KAF8388377.1"/>
    </source>
</evidence>
<keyword evidence="1" id="KW-0472">Membrane</keyword>